<evidence type="ECO:0000313" key="2">
    <source>
        <dbReference type="Proteomes" id="UP000270094"/>
    </source>
</evidence>
<dbReference type="AlphaFoldDB" id="A0A3P7JMW1"/>
<name>A0A3P7JMW1_STRVU</name>
<evidence type="ECO:0000313" key="1">
    <source>
        <dbReference type="EMBL" id="VDM82183.1"/>
    </source>
</evidence>
<protein>
    <submittedName>
        <fullName evidence="1">Uncharacterized protein</fullName>
    </submittedName>
</protein>
<sequence>MGKAIERESHKRPCRRLSYELAGAGGTEQFTIHLAFGDIPYIVLGAKGVGRTAAFVLHHLLYFEADSNSAWNLLSFFQGFLSRPTMQTLRKKWANADSEIEEIVQVCRMVEDAMNSEQYNQLRTQAQMSVTSKRKLSYDAITDTDSDVPVPKKKNKACQAVALGNGHLELDWADEYDEDGLHYTYISPMSSSGRFLFFCLREKFREHFPVFTV</sequence>
<organism evidence="1 2">
    <name type="scientific">Strongylus vulgaris</name>
    <name type="common">Blood worm</name>
    <dbReference type="NCBI Taxonomy" id="40348"/>
    <lineage>
        <taxon>Eukaryota</taxon>
        <taxon>Metazoa</taxon>
        <taxon>Ecdysozoa</taxon>
        <taxon>Nematoda</taxon>
        <taxon>Chromadorea</taxon>
        <taxon>Rhabditida</taxon>
        <taxon>Rhabditina</taxon>
        <taxon>Rhabditomorpha</taxon>
        <taxon>Strongyloidea</taxon>
        <taxon>Strongylidae</taxon>
        <taxon>Strongylus</taxon>
    </lineage>
</organism>
<proteinExistence type="predicted"/>
<dbReference type="OrthoDB" id="5863253at2759"/>
<gene>
    <name evidence="1" type="ORF">SVUK_LOCUS17181</name>
</gene>
<accession>A0A3P7JMW1</accession>
<reference evidence="1 2" key="1">
    <citation type="submission" date="2018-11" db="EMBL/GenBank/DDBJ databases">
        <authorList>
            <consortium name="Pathogen Informatics"/>
        </authorList>
    </citation>
    <scope>NUCLEOTIDE SEQUENCE [LARGE SCALE GENOMIC DNA]</scope>
</reference>
<keyword evidence="2" id="KW-1185">Reference proteome</keyword>
<dbReference type="Proteomes" id="UP000270094">
    <property type="component" value="Unassembled WGS sequence"/>
</dbReference>
<dbReference type="EMBL" id="UYYB01116378">
    <property type="protein sequence ID" value="VDM82183.1"/>
    <property type="molecule type" value="Genomic_DNA"/>
</dbReference>